<sequence>MINKFFDQFKIEIQKCIYKLNIIIKIQSDNENLHIEKSNSNFKNEFDKALVIDLTSNPLNPENLYDNESENKLAKVNYHEIKNNEHNEIGDIEYSKIKDADYIEIDDIDYNSFEDSNYNEIENTNYNDLEDTSYEKMKFIQ</sequence>
<dbReference type="EMBL" id="CAJVQB010023617">
    <property type="protein sequence ID" value="CAG8802322.1"/>
    <property type="molecule type" value="Genomic_DNA"/>
</dbReference>
<accession>A0ABN7VW48</accession>
<gene>
    <name evidence="1" type="ORF">GMARGA_LOCUS23397</name>
</gene>
<comment type="caution">
    <text evidence="1">The sequence shown here is derived from an EMBL/GenBank/DDBJ whole genome shotgun (WGS) entry which is preliminary data.</text>
</comment>
<keyword evidence="2" id="KW-1185">Reference proteome</keyword>
<reference evidence="1 2" key="1">
    <citation type="submission" date="2021-06" db="EMBL/GenBank/DDBJ databases">
        <authorList>
            <person name="Kallberg Y."/>
            <person name="Tangrot J."/>
            <person name="Rosling A."/>
        </authorList>
    </citation>
    <scope>NUCLEOTIDE SEQUENCE [LARGE SCALE GENOMIC DNA]</scope>
    <source>
        <strain evidence="1 2">120-4 pot B 10/14</strain>
    </source>
</reference>
<protein>
    <submittedName>
        <fullName evidence="1">5463_t:CDS:1</fullName>
    </submittedName>
</protein>
<evidence type="ECO:0000313" key="1">
    <source>
        <dbReference type="EMBL" id="CAG8802322.1"/>
    </source>
</evidence>
<proteinExistence type="predicted"/>
<name>A0ABN7VW48_GIGMA</name>
<evidence type="ECO:0000313" key="2">
    <source>
        <dbReference type="Proteomes" id="UP000789901"/>
    </source>
</evidence>
<organism evidence="1 2">
    <name type="scientific">Gigaspora margarita</name>
    <dbReference type="NCBI Taxonomy" id="4874"/>
    <lineage>
        <taxon>Eukaryota</taxon>
        <taxon>Fungi</taxon>
        <taxon>Fungi incertae sedis</taxon>
        <taxon>Mucoromycota</taxon>
        <taxon>Glomeromycotina</taxon>
        <taxon>Glomeromycetes</taxon>
        <taxon>Diversisporales</taxon>
        <taxon>Gigasporaceae</taxon>
        <taxon>Gigaspora</taxon>
    </lineage>
</organism>
<dbReference type="Proteomes" id="UP000789901">
    <property type="component" value="Unassembled WGS sequence"/>
</dbReference>